<dbReference type="InterPro" id="IPR000073">
    <property type="entry name" value="AB_hydrolase_1"/>
</dbReference>
<accession>I0HSJ7</accession>
<dbReference type="SUPFAM" id="SSF53474">
    <property type="entry name" value="alpha/beta-Hydrolases"/>
    <property type="match status" value="1"/>
</dbReference>
<dbReference type="Pfam" id="PF12697">
    <property type="entry name" value="Abhydrolase_6"/>
    <property type="match status" value="1"/>
</dbReference>
<evidence type="ECO:0000313" key="6">
    <source>
        <dbReference type="Proteomes" id="UP000007883"/>
    </source>
</evidence>
<dbReference type="RefSeq" id="WP_014428846.1">
    <property type="nucleotide sequence ID" value="NC_017075.1"/>
</dbReference>
<keyword evidence="6" id="KW-1185">Reference proteome</keyword>
<protein>
    <submittedName>
        <fullName evidence="5">Peptidase S9 family protein</fullName>
    </submittedName>
</protein>
<evidence type="ECO:0000256" key="1">
    <source>
        <dbReference type="ARBA" id="ARBA00022801"/>
    </source>
</evidence>
<dbReference type="PROSITE" id="PS00708">
    <property type="entry name" value="PRO_ENDOPEP_SER"/>
    <property type="match status" value="1"/>
</dbReference>
<feature type="domain" description="AB hydrolase-1" evidence="4">
    <location>
        <begin position="31"/>
        <end position="222"/>
    </location>
</feature>
<dbReference type="KEGG" id="rge:RGE_26450"/>
<dbReference type="STRING" id="983917.RGE_26450"/>
<dbReference type="Gene3D" id="3.40.50.1820">
    <property type="entry name" value="alpha/beta hydrolase"/>
    <property type="match status" value="1"/>
</dbReference>
<dbReference type="InterPro" id="IPR029058">
    <property type="entry name" value="AB_hydrolase_fold"/>
</dbReference>
<evidence type="ECO:0000259" key="4">
    <source>
        <dbReference type="Pfam" id="PF12697"/>
    </source>
</evidence>
<dbReference type="InterPro" id="IPR002471">
    <property type="entry name" value="Pept_S9_AS"/>
</dbReference>
<reference evidence="5 6" key="1">
    <citation type="journal article" date="2012" name="J. Bacteriol.">
        <title>Complete genome sequence of phototrophic betaproteobacterium Rubrivivax gelatinosus IL144.</title>
        <authorList>
            <person name="Nagashima S."/>
            <person name="Kamimura A."/>
            <person name="Shimizu T."/>
            <person name="Nakamura-isaki S."/>
            <person name="Aono E."/>
            <person name="Sakamoto K."/>
            <person name="Ichikawa N."/>
            <person name="Nakazawa H."/>
            <person name="Sekine M."/>
            <person name="Yamazaki S."/>
            <person name="Fujita N."/>
            <person name="Shimada K."/>
            <person name="Hanada S."/>
            <person name="Nagashima K.V.P."/>
        </authorList>
    </citation>
    <scope>NUCLEOTIDE SEQUENCE [LARGE SCALE GENOMIC DNA]</scope>
    <source>
        <strain evidence="6">NBRC 100245 / IL144</strain>
    </source>
</reference>
<dbReference type="EMBL" id="AP012320">
    <property type="protein sequence ID" value="BAL95984.1"/>
    <property type="molecule type" value="Genomic_DNA"/>
</dbReference>
<comment type="similarity">
    <text evidence="2">Belongs to the AB hydrolase superfamily. FUS2 hydrolase family.</text>
</comment>
<sequence>MSTTEETITIDVDGERIAGTFVAPGTLIPGVLFAHGWGGSREQYLARAREIAALGCVCLAFDLRGHAGTQAQQAKVSRETNLRDLVAAYDRLVAHGDVDPEAVCVVGSSYGGYLGTILTTLRPVRWLALRAPALYLDDGWDTPKLQLHRDQDLKTYRRSVVPARDNRALRALQQFAGDVLLVESENDQIIPRAVINSYQEAARRVKSMTMRCIAGADHGLSGEADQRAYTQLLLGWFKEMLLGARRGAVQPAAADGAAPERPLPTKKALSAVAADARPAA</sequence>
<evidence type="ECO:0000256" key="3">
    <source>
        <dbReference type="SAM" id="MobiDB-lite"/>
    </source>
</evidence>
<dbReference type="PANTHER" id="PTHR22946">
    <property type="entry name" value="DIENELACTONE HYDROLASE DOMAIN-CONTAINING PROTEIN-RELATED"/>
    <property type="match status" value="1"/>
</dbReference>
<evidence type="ECO:0000256" key="2">
    <source>
        <dbReference type="ARBA" id="ARBA00038115"/>
    </source>
</evidence>
<organism evidence="5 6">
    <name type="scientific">Rubrivivax gelatinosus (strain NBRC 100245 / IL144)</name>
    <dbReference type="NCBI Taxonomy" id="983917"/>
    <lineage>
        <taxon>Bacteria</taxon>
        <taxon>Pseudomonadati</taxon>
        <taxon>Pseudomonadota</taxon>
        <taxon>Betaproteobacteria</taxon>
        <taxon>Burkholderiales</taxon>
        <taxon>Sphaerotilaceae</taxon>
        <taxon>Rubrivivax</taxon>
    </lineage>
</organism>
<dbReference type="Proteomes" id="UP000007883">
    <property type="component" value="Chromosome"/>
</dbReference>
<evidence type="ECO:0000313" key="5">
    <source>
        <dbReference type="EMBL" id="BAL95984.1"/>
    </source>
</evidence>
<dbReference type="GO" id="GO:0004252">
    <property type="term" value="F:serine-type endopeptidase activity"/>
    <property type="evidence" value="ECO:0007669"/>
    <property type="project" value="InterPro"/>
</dbReference>
<dbReference type="AlphaFoldDB" id="I0HSJ7"/>
<gene>
    <name evidence="5" type="ordered locus">RGE_26450</name>
</gene>
<dbReference type="HOGENOM" id="CLU_1077145_0_0_4"/>
<feature type="region of interest" description="Disordered" evidence="3">
    <location>
        <begin position="253"/>
        <end position="280"/>
    </location>
</feature>
<dbReference type="eggNOG" id="COG1073">
    <property type="taxonomic scope" value="Bacteria"/>
</dbReference>
<name>I0HSJ7_RUBGI</name>
<dbReference type="GO" id="GO:0006508">
    <property type="term" value="P:proteolysis"/>
    <property type="evidence" value="ECO:0007669"/>
    <property type="project" value="InterPro"/>
</dbReference>
<dbReference type="PANTHER" id="PTHR22946:SF5">
    <property type="entry name" value="PEPTIDASE S9 PROLYL OLIGOPEPTIDASE CATALYTIC DOMAIN-CONTAINING PROTEIN"/>
    <property type="match status" value="1"/>
</dbReference>
<keyword evidence="1" id="KW-0378">Hydrolase</keyword>
<proteinExistence type="inferred from homology"/>
<dbReference type="PATRIC" id="fig|983917.3.peg.2569"/>
<dbReference type="InterPro" id="IPR050261">
    <property type="entry name" value="FrsA_esterase"/>
</dbReference>